<reference evidence="2" key="1">
    <citation type="submission" date="2023-06" db="EMBL/GenBank/DDBJ databases">
        <title>Genome-scale phylogeny and comparative genomics of the fungal order Sordariales.</title>
        <authorList>
            <consortium name="Lawrence Berkeley National Laboratory"/>
            <person name="Hensen N."/>
            <person name="Bonometti L."/>
            <person name="Westerberg I."/>
            <person name="Brannstrom I.O."/>
            <person name="Guillou S."/>
            <person name="Cros-Aarteil S."/>
            <person name="Calhoun S."/>
            <person name="Haridas S."/>
            <person name="Kuo A."/>
            <person name="Mondo S."/>
            <person name="Pangilinan J."/>
            <person name="Riley R."/>
            <person name="Labutti K."/>
            <person name="Andreopoulos B."/>
            <person name="Lipzen A."/>
            <person name="Chen C."/>
            <person name="Yanf M."/>
            <person name="Daum C."/>
            <person name="Ng V."/>
            <person name="Clum A."/>
            <person name="Steindorff A."/>
            <person name="Ohm R."/>
            <person name="Martin F."/>
            <person name="Silar P."/>
            <person name="Natvig D."/>
            <person name="Lalanne C."/>
            <person name="Gautier V."/>
            <person name="Ament-Velasquez S.L."/>
            <person name="Kruys A."/>
            <person name="Hutchinson M.I."/>
            <person name="Powell A.J."/>
            <person name="Barry K."/>
            <person name="Miller A.N."/>
            <person name="Grigoriev I.V."/>
            <person name="Debuchy R."/>
            <person name="Gladieux P."/>
            <person name="Thoren M.H."/>
            <person name="Johannesson H."/>
        </authorList>
    </citation>
    <scope>NUCLEOTIDE SEQUENCE</scope>
    <source>
        <strain evidence="2">CBS 606.72</strain>
    </source>
</reference>
<protein>
    <submittedName>
        <fullName evidence="2">Heterokaryon incompatibility</fullName>
    </submittedName>
</protein>
<dbReference type="PANTHER" id="PTHR24148:SF73">
    <property type="entry name" value="HET DOMAIN PROTEIN (AFU_ORTHOLOGUE AFUA_8G01020)"/>
    <property type="match status" value="1"/>
</dbReference>
<evidence type="ECO:0000313" key="2">
    <source>
        <dbReference type="EMBL" id="KAK0634143.1"/>
    </source>
</evidence>
<name>A0AA39XHK8_9PEZI</name>
<feature type="non-terminal residue" evidence="2">
    <location>
        <position position="82"/>
    </location>
</feature>
<evidence type="ECO:0000313" key="3">
    <source>
        <dbReference type="Proteomes" id="UP001175000"/>
    </source>
</evidence>
<feature type="domain" description="Heterokaryon incompatibility" evidence="1">
    <location>
        <begin position="1"/>
        <end position="82"/>
    </location>
</feature>
<dbReference type="AlphaFoldDB" id="A0AA39XHK8"/>
<dbReference type="Pfam" id="PF06985">
    <property type="entry name" value="HET"/>
    <property type="match status" value="1"/>
</dbReference>
<dbReference type="Proteomes" id="UP001175000">
    <property type="component" value="Unassembled WGS sequence"/>
</dbReference>
<organism evidence="2 3">
    <name type="scientific">Immersiella caudata</name>
    <dbReference type="NCBI Taxonomy" id="314043"/>
    <lineage>
        <taxon>Eukaryota</taxon>
        <taxon>Fungi</taxon>
        <taxon>Dikarya</taxon>
        <taxon>Ascomycota</taxon>
        <taxon>Pezizomycotina</taxon>
        <taxon>Sordariomycetes</taxon>
        <taxon>Sordariomycetidae</taxon>
        <taxon>Sordariales</taxon>
        <taxon>Lasiosphaeriaceae</taxon>
        <taxon>Immersiella</taxon>
    </lineage>
</organism>
<accession>A0AA39XHK8</accession>
<evidence type="ECO:0000259" key="1">
    <source>
        <dbReference type="Pfam" id="PF06985"/>
    </source>
</evidence>
<dbReference type="PANTHER" id="PTHR24148">
    <property type="entry name" value="ANKYRIN REPEAT DOMAIN-CONTAINING PROTEIN 39 HOMOLOG-RELATED"/>
    <property type="match status" value="1"/>
</dbReference>
<feature type="non-terminal residue" evidence="2">
    <location>
        <position position="1"/>
    </location>
</feature>
<comment type="caution">
    <text evidence="2">The sequence shown here is derived from an EMBL/GenBank/DDBJ whole genome shotgun (WGS) entry which is preliminary data.</text>
</comment>
<proteinExistence type="predicted"/>
<sequence>YDALSYTWGNLAKTHEMKIGDASLPITTNLYMALRELRRKHTLTLWVDAVCIDQSNCQERNHQVRMMRRIFSNASSVIVWLG</sequence>
<gene>
    <name evidence="2" type="ORF">B0T14DRAFT_405382</name>
</gene>
<dbReference type="InterPro" id="IPR010730">
    <property type="entry name" value="HET"/>
</dbReference>
<dbReference type="EMBL" id="JAULSU010000001">
    <property type="protein sequence ID" value="KAK0634143.1"/>
    <property type="molecule type" value="Genomic_DNA"/>
</dbReference>
<keyword evidence="3" id="KW-1185">Reference proteome</keyword>
<dbReference type="InterPro" id="IPR052895">
    <property type="entry name" value="HetReg/Transcr_Mod"/>
</dbReference>